<comment type="caution">
    <text evidence="1">The sequence shown here is derived from an EMBL/GenBank/DDBJ whole genome shotgun (WGS) entry which is preliminary data.</text>
</comment>
<reference evidence="1" key="1">
    <citation type="submission" date="2021-08" db="EMBL/GenBank/DDBJ databases">
        <title>WGS assembly of Ceratopteris richardii.</title>
        <authorList>
            <person name="Marchant D.B."/>
            <person name="Chen G."/>
            <person name="Jenkins J."/>
            <person name="Shu S."/>
            <person name="Leebens-Mack J."/>
            <person name="Grimwood J."/>
            <person name="Schmutz J."/>
            <person name="Soltis P."/>
            <person name="Soltis D."/>
            <person name="Chen Z.-H."/>
        </authorList>
    </citation>
    <scope>NUCLEOTIDE SEQUENCE</scope>
    <source>
        <strain evidence="1">Whitten #5841</strain>
        <tissue evidence="1">Leaf</tissue>
    </source>
</reference>
<gene>
    <name evidence="1" type="ORF">KP509_07G044300</name>
</gene>
<dbReference type="EMBL" id="CM035412">
    <property type="protein sequence ID" value="KAH7432877.1"/>
    <property type="molecule type" value="Genomic_DNA"/>
</dbReference>
<keyword evidence="2" id="KW-1185">Reference proteome</keyword>
<dbReference type="AlphaFoldDB" id="A0A8T2UAH0"/>
<proteinExistence type="predicted"/>
<protein>
    <submittedName>
        <fullName evidence="1">Uncharacterized protein</fullName>
    </submittedName>
</protein>
<dbReference type="Proteomes" id="UP000825935">
    <property type="component" value="Chromosome 7"/>
</dbReference>
<evidence type="ECO:0000313" key="1">
    <source>
        <dbReference type="EMBL" id="KAH7432877.1"/>
    </source>
</evidence>
<accession>A0A8T2UAH0</accession>
<organism evidence="1 2">
    <name type="scientific">Ceratopteris richardii</name>
    <name type="common">Triangle waterfern</name>
    <dbReference type="NCBI Taxonomy" id="49495"/>
    <lineage>
        <taxon>Eukaryota</taxon>
        <taxon>Viridiplantae</taxon>
        <taxon>Streptophyta</taxon>
        <taxon>Embryophyta</taxon>
        <taxon>Tracheophyta</taxon>
        <taxon>Polypodiopsida</taxon>
        <taxon>Polypodiidae</taxon>
        <taxon>Polypodiales</taxon>
        <taxon>Pteridineae</taxon>
        <taxon>Pteridaceae</taxon>
        <taxon>Parkerioideae</taxon>
        <taxon>Ceratopteris</taxon>
    </lineage>
</organism>
<sequence length="105" mass="11303">MVSDGACEKLCDVVCRAMVSDGACEKLCDVVCRGGRTLEHGRQLSSCIYICSSCQVWVCVGPGGWSPRADVLVGCTSENVPSARRRGASGFGNRALENVTLRRYR</sequence>
<name>A0A8T2UAH0_CERRI</name>
<evidence type="ECO:0000313" key="2">
    <source>
        <dbReference type="Proteomes" id="UP000825935"/>
    </source>
</evidence>